<evidence type="ECO:0000313" key="9">
    <source>
        <dbReference type="EMBL" id="KAL3317644.1"/>
    </source>
</evidence>
<comment type="subcellular location">
    <subcellularLocation>
        <location evidence="1">Membrane</location>
        <topology evidence="1">Multi-pass membrane protein</topology>
    </subcellularLocation>
</comment>
<evidence type="ECO:0000256" key="1">
    <source>
        <dbReference type="ARBA" id="ARBA00004141"/>
    </source>
</evidence>
<dbReference type="Proteomes" id="UP001626550">
    <property type="component" value="Unassembled WGS sequence"/>
</dbReference>
<name>A0ABD2QDP9_9PLAT</name>
<dbReference type="GO" id="GO:0016020">
    <property type="term" value="C:membrane"/>
    <property type="evidence" value="ECO:0007669"/>
    <property type="project" value="UniProtKB-SubCell"/>
</dbReference>
<dbReference type="PANTHER" id="PTHR13906:SF4">
    <property type="entry name" value="LYSOPHOSPHOLIPID ACYLTRANSFERASE 6"/>
    <property type="match status" value="1"/>
</dbReference>
<dbReference type="EMBL" id="JBJKFK010000352">
    <property type="protein sequence ID" value="KAL3317644.1"/>
    <property type="molecule type" value="Genomic_DNA"/>
</dbReference>
<dbReference type="GO" id="GO:0016746">
    <property type="term" value="F:acyltransferase activity"/>
    <property type="evidence" value="ECO:0007669"/>
    <property type="project" value="UniProtKB-KW"/>
</dbReference>
<dbReference type="InterPro" id="IPR004299">
    <property type="entry name" value="MBOAT_fam"/>
</dbReference>
<dbReference type="PANTHER" id="PTHR13906">
    <property type="entry name" value="PORCUPINE"/>
    <property type="match status" value="1"/>
</dbReference>
<proteinExistence type="predicted"/>
<reference evidence="9 10" key="1">
    <citation type="submission" date="2024-11" db="EMBL/GenBank/DDBJ databases">
        <title>Adaptive evolution of stress response genes in parasites aligns with host niche diversity.</title>
        <authorList>
            <person name="Hahn C."/>
            <person name="Resl P."/>
        </authorList>
    </citation>
    <scope>NUCLEOTIDE SEQUENCE [LARGE SCALE GENOMIC DNA]</scope>
    <source>
        <strain evidence="9">EGGRZ-B1_66</strain>
        <tissue evidence="9">Body</tissue>
    </source>
</reference>
<evidence type="ECO:0000313" key="10">
    <source>
        <dbReference type="Proteomes" id="UP001626550"/>
    </source>
</evidence>
<feature type="transmembrane region" description="Helical" evidence="8">
    <location>
        <begin position="193"/>
        <end position="211"/>
    </location>
</feature>
<keyword evidence="5 8" id="KW-0472">Membrane</keyword>
<keyword evidence="6 9" id="KW-0012">Acyltransferase</keyword>
<keyword evidence="10" id="KW-1185">Reference proteome</keyword>
<evidence type="ECO:0000256" key="6">
    <source>
        <dbReference type="ARBA" id="ARBA00023315"/>
    </source>
</evidence>
<evidence type="ECO:0000256" key="4">
    <source>
        <dbReference type="ARBA" id="ARBA00022989"/>
    </source>
</evidence>
<feature type="transmembrane region" description="Helical" evidence="8">
    <location>
        <begin position="16"/>
        <end position="35"/>
    </location>
</feature>
<feature type="transmembrane region" description="Helical" evidence="8">
    <location>
        <begin position="440"/>
        <end position="463"/>
    </location>
</feature>
<evidence type="ECO:0000256" key="5">
    <source>
        <dbReference type="ARBA" id="ARBA00023136"/>
    </source>
</evidence>
<feature type="region of interest" description="Disordered" evidence="7">
    <location>
        <begin position="85"/>
        <end position="104"/>
    </location>
</feature>
<evidence type="ECO:0000256" key="7">
    <source>
        <dbReference type="SAM" id="MobiDB-lite"/>
    </source>
</evidence>
<evidence type="ECO:0000256" key="2">
    <source>
        <dbReference type="ARBA" id="ARBA00022679"/>
    </source>
</evidence>
<dbReference type="AlphaFoldDB" id="A0ABD2QDP9"/>
<sequence length="470" mass="55079">MAVVYAAIIALESRTAFYLSSVFCMMYLTVCHLWRMYFDYGGYELDITGPLMVLVQRLSMLAANLDDGESIKKFKQDIFRNGALATSTPIGNRSSSPSPKDGHKVSLDKLKMSDAQKRFAVYQKPTPMQFISYCINFQTVIIGPLISYRDHDIYIRGCEAEHLETEAKRAHFAKHRESILEARETVIMYGKQAFYYGFLYIFVAGYFPTNFFLSDTFLQYSFTWRFLYLLLTANFMRQQYYFGWSFSALCCLLSGLGFSDLDDDMNPKYTLVKNFRFRSVEFAGSLKELIDNWNISTLHWLRLVIYDRCPRKYASPMVFIASCIWHGFYPGYYMFFVSMGYFFYVSFTIDQYHYKLIESPLALAHFWSKLSRVFHREVRPAMFKKFLGILPPERPRKQNWLERTSIFNVIMAAMGLSEPVSMDTKALDENTRLFCQRYDFFTWFVTYVVVNYTATAFVVLAFYDSLVVWA</sequence>
<keyword evidence="2" id="KW-0808">Transferase</keyword>
<comment type="caution">
    <text evidence="9">The sequence shown here is derived from an EMBL/GenBank/DDBJ whole genome shotgun (WGS) entry which is preliminary data.</text>
</comment>
<keyword evidence="3 8" id="KW-0812">Transmembrane</keyword>
<feature type="transmembrane region" description="Helical" evidence="8">
    <location>
        <begin position="217"/>
        <end position="233"/>
    </location>
</feature>
<evidence type="ECO:0000256" key="3">
    <source>
        <dbReference type="ARBA" id="ARBA00022692"/>
    </source>
</evidence>
<gene>
    <name evidence="9" type="primary">MBOAT1_2</name>
    <name evidence="9" type="ORF">Ciccas_003709</name>
</gene>
<accession>A0ABD2QDP9</accession>
<evidence type="ECO:0000256" key="8">
    <source>
        <dbReference type="SAM" id="Phobius"/>
    </source>
</evidence>
<keyword evidence="4 8" id="KW-1133">Transmembrane helix</keyword>
<feature type="transmembrane region" description="Helical" evidence="8">
    <location>
        <begin position="332"/>
        <end position="349"/>
    </location>
</feature>
<dbReference type="InterPro" id="IPR049941">
    <property type="entry name" value="LPLAT_7/PORCN-like"/>
</dbReference>
<protein>
    <submittedName>
        <fullName evidence="9">Lysophospholipid acyltransferase 1</fullName>
    </submittedName>
</protein>
<dbReference type="Pfam" id="PF03062">
    <property type="entry name" value="MBOAT"/>
    <property type="match status" value="1"/>
</dbReference>
<feature type="transmembrane region" description="Helical" evidence="8">
    <location>
        <begin position="240"/>
        <end position="258"/>
    </location>
</feature>
<feature type="non-terminal residue" evidence="9">
    <location>
        <position position="470"/>
    </location>
</feature>
<feature type="compositionally biased region" description="Polar residues" evidence="7">
    <location>
        <begin position="85"/>
        <end position="98"/>
    </location>
</feature>
<organism evidence="9 10">
    <name type="scientific">Cichlidogyrus casuarinus</name>
    <dbReference type="NCBI Taxonomy" id="1844966"/>
    <lineage>
        <taxon>Eukaryota</taxon>
        <taxon>Metazoa</taxon>
        <taxon>Spiralia</taxon>
        <taxon>Lophotrochozoa</taxon>
        <taxon>Platyhelminthes</taxon>
        <taxon>Monogenea</taxon>
        <taxon>Monopisthocotylea</taxon>
        <taxon>Dactylogyridea</taxon>
        <taxon>Ancyrocephalidae</taxon>
        <taxon>Cichlidogyrus</taxon>
    </lineage>
</organism>